<dbReference type="EMBL" id="UINC01000711">
    <property type="protein sequence ID" value="SUZ59988.1"/>
    <property type="molecule type" value="Genomic_DNA"/>
</dbReference>
<dbReference type="InterPro" id="IPR036412">
    <property type="entry name" value="HAD-like_sf"/>
</dbReference>
<sequence>VVEVLDKAELLPEICEKYDCSVREIVYAGDDLLDIGIMRKIEWTFCPQDAPQMVKDIASSTLKQNGGDNFVVALFESLEVLKLIPTYSFDEVIDKIYALDAKEKF</sequence>
<accession>A0A381P1C6</accession>
<dbReference type="InterPro" id="IPR023214">
    <property type="entry name" value="HAD_sf"/>
</dbReference>
<protein>
    <submittedName>
        <fullName evidence="1">Uncharacterized protein</fullName>
    </submittedName>
</protein>
<evidence type="ECO:0000313" key="1">
    <source>
        <dbReference type="EMBL" id="SUZ59988.1"/>
    </source>
</evidence>
<gene>
    <name evidence="1" type="ORF">METZ01_LOCUS12842</name>
</gene>
<proteinExistence type="predicted"/>
<dbReference type="AlphaFoldDB" id="A0A381P1C6"/>
<name>A0A381P1C6_9ZZZZ</name>
<feature type="non-terminal residue" evidence="1">
    <location>
        <position position="1"/>
    </location>
</feature>
<dbReference type="Pfam" id="PF08282">
    <property type="entry name" value="Hydrolase_3"/>
    <property type="match status" value="1"/>
</dbReference>
<organism evidence="1">
    <name type="scientific">marine metagenome</name>
    <dbReference type="NCBI Taxonomy" id="408172"/>
    <lineage>
        <taxon>unclassified sequences</taxon>
        <taxon>metagenomes</taxon>
        <taxon>ecological metagenomes</taxon>
    </lineage>
</organism>
<reference evidence="1" key="1">
    <citation type="submission" date="2018-05" db="EMBL/GenBank/DDBJ databases">
        <authorList>
            <person name="Lanie J.A."/>
            <person name="Ng W.-L."/>
            <person name="Kazmierczak K.M."/>
            <person name="Andrzejewski T.M."/>
            <person name="Davidsen T.M."/>
            <person name="Wayne K.J."/>
            <person name="Tettelin H."/>
            <person name="Glass J.I."/>
            <person name="Rusch D."/>
            <person name="Podicherti R."/>
            <person name="Tsui H.-C.T."/>
            <person name="Winkler M.E."/>
        </authorList>
    </citation>
    <scope>NUCLEOTIDE SEQUENCE</scope>
</reference>
<dbReference type="Gene3D" id="3.40.50.1000">
    <property type="entry name" value="HAD superfamily/HAD-like"/>
    <property type="match status" value="1"/>
</dbReference>
<dbReference type="SUPFAM" id="SSF56784">
    <property type="entry name" value="HAD-like"/>
    <property type="match status" value="1"/>
</dbReference>